<dbReference type="Gene3D" id="3.20.20.120">
    <property type="entry name" value="Enolase-like C-terminal domain"/>
    <property type="match status" value="1"/>
</dbReference>
<dbReference type="Gene3D" id="3.30.390.10">
    <property type="entry name" value="Enolase-like, N-terminal domain"/>
    <property type="match status" value="1"/>
</dbReference>
<feature type="domain" description="Mandelate racemase/muconate lactonizing enzyme C-terminal" evidence="6">
    <location>
        <begin position="146"/>
        <end position="243"/>
    </location>
</feature>
<dbReference type="InterPro" id="IPR029065">
    <property type="entry name" value="Enolase_C-like"/>
</dbReference>
<dbReference type="Pfam" id="PF13378">
    <property type="entry name" value="MR_MLE_C"/>
    <property type="match status" value="1"/>
</dbReference>
<comment type="caution">
    <text evidence="7">The sequence shown here is derived from an EMBL/GenBank/DDBJ whole genome shotgun (WGS) entry which is preliminary data.</text>
</comment>
<dbReference type="SUPFAM" id="SSF54826">
    <property type="entry name" value="Enolase N-terminal domain-like"/>
    <property type="match status" value="1"/>
</dbReference>
<dbReference type="SFLD" id="SFLDG00180">
    <property type="entry name" value="muconate_cycloisomerase"/>
    <property type="match status" value="1"/>
</dbReference>
<keyword evidence="8" id="KW-1185">Reference proteome</keyword>
<dbReference type="InterPro" id="IPR029017">
    <property type="entry name" value="Enolase-like_N"/>
</dbReference>
<evidence type="ECO:0000313" key="8">
    <source>
        <dbReference type="Proteomes" id="UP001204798"/>
    </source>
</evidence>
<dbReference type="InterPro" id="IPR013341">
    <property type="entry name" value="Mandelate_racemase_N_dom"/>
</dbReference>
<keyword evidence="4 5" id="KW-0413">Isomerase</keyword>
<dbReference type="SFLD" id="SFLDS00001">
    <property type="entry name" value="Enolase"/>
    <property type="match status" value="1"/>
</dbReference>
<dbReference type="SMART" id="SM00922">
    <property type="entry name" value="MR_MLE"/>
    <property type="match status" value="1"/>
</dbReference>
<evidence type="ECO:0000256" key="1">
    <source>
        <dbReference type="ARBA" id="ARBA00008031"/>
    </source>
</evidence>
<gene>
    <name evidence="7" type="ORF">M2350_002256</name>
</gene>
<dbReference type="CDD" id="cd03319">
    <property type="entry name" value="L-Ala-DL-Glu_epimerase"/>
    <property type="match status" value="1"/>
</dbReference>
<comment type="similarity">
    <text evidence="1 5">Belongs to the mandelate racemase/muconate lactonizing enzyme family.</text>
</comment>
<dbReference type="InterPro" id="IPR034603">
    <property type="entry name" value="Dipeptide_epimerase"/>
</dbReference>
<keyword evidence="3 5" id="KW-0460">Magnesium</keyword>
<evidence type="ECO:0000256" key="2">
    <source>
        <dbReference type="ARBA" id="ARBA00022723"/>
    </source>
</evidence>
<organism evidence="7 8">
    <name type="scientific">Candidatus Fervidibacter sacchari</name>
    <dbReference type="NCBI Taxonomy" id="1448929"/>
    <lineage>
        <taxon>Bacteria</taxon>
        <taxon>Candidatus Fervidibacterota</taxon>
        <taxon>Candidatus Fervidibacter</taxon>
    </lineage>
</organism>
<dbReference type="InterPro" id="IPR013342">
    <property type="entry name" value="Mandelate_racemase_C"/>
</dbReference>
<dbReference type="InterPro" id="IPR036849">
    <property type="entry name" value="Enolase-like_C_sf"/>
</dbReference>
<dbReference type="EC" id="5.1.1.-" evidence="5"/>
<accession>A0ABT2EQ57</accession>
<name>A0ABT2EQ57_9BACT</name>
<dbReference type="SUPFAM" id="SSF51604">
    <property type="entry name" value="Enolase C-terminal domain-like"/>
    <property type="match status" value="1"/>
</dbReference>
<evidence type="ECO:0000313" key="7">
    <source>
        <dbReference type="EMBL" id="MCS3919839.1"/>
    </source>
</evidence>
<dbReference type="RefSeq" id="WP_259096718.1">
    <property type="nucleotide sequence ID" value="NZ_CP130454.1"/>
</dbReference>
<sequence>MGCNASVPKIADLTWELLQVPLHTPFAISSETTTVTENLWVKLKLDDGTEGWGEAAPSPTLMGETAKTVEAALQEAKSLLLGQPARWRHCIRLLNEQIRAQKAACAAIEVALLDALAKRQGIPLWLWFGGSTDELETDVTVPIMPVEEAKDFAADFVSRGFRRLKLKLSGDLASDEARIVAVHEVAPHAELQLDANQAYTPTKALKLLNGLERLGIVSILFEQPVPKDDWDGMRWLTQRSPVPICADETVVTASDALRVVKEGAAHAINIKLMKSGVAESLRIIAIAQTAHLQLMVGAMVETELGLTAAAHLAAGIGGFDFVDLDTHLFLENSPFSAGFEQKGPLLRLQNKPGLGCAVSSEPQE</sequence>
<comment type="cofactor">
    <cofactor evidence="5">
        <name>Mg(2+)</name>
        <dbReference type="ChEBI" id="CHEBI:18420"/>
    </cofactor>
    <text evidence="5">Binds 1 Mg(2+) ion per subunit.</text>
</comment>
<protein>
    <recommendedName>
        <fullName evidence="5">Dipeptide epimerase</fullName>
        <ecNumber evidence="5">5.1.1.-</ecNumber>
    </recommendedName>
</protein>
<dbReference type="PANTHER" id="PTHR48073:SF2">
    <property type="entry name" value="O-SUCCINYLBENZOATE SYNTHASE"/>
    <property type="match status" value="1"/>
</dbReference>
<dbReference type="Pfam" id="PF02746">
    <property type="entry name" value="MR_MLE_N"/>
    <property type="match status" value="1"/>
</dbReference>
<evidence type="ECO:0000256" key="4">
    <source>
        <dbReference type="ARBA" id="ARBA00023235"/>
    </source>
</evidence>
<evidence type="ECO:0000259" key="6">
    <source>
        <dbReference type="SMART" id="SM00922"/>
    </source>
</evidence>
<dbReference type="Proteomes" id="UP001204798">
    <property type="component" value="Unassembled WGS sequence"/>
</dbReference>
<evidence type="ECO:0000256" key="3">
    <source>
        <dbReference type="ARBA" id="ARBA00022842"/>
    </source>
</evidence>
<evidence type="ECO:0000256" key="5">
    <source>
        <dbReference type="RuleBase" id="RU366006"/>
    </source>
</evidence>
<dbReference type="PANTHER" id="PTHR48073">
    <property type="entry name" value="O-SUCCINYLBENZOATE SYNTHASE-RELATED"/>
    <property type="match status" value="1"/>
</dbReference>
<reference evidence="7 8" key="1">
    <citation type="submission" date="2022-08" db="EMBL/GenBank/DDBJ databases">
        <title>Bacterial and archaeal communities from various locations to study Microbial Dark Matter (Phase II).</title>
        <authorList>
            <person name="Stepanauskas R."/>
        </authorList>
    </citation>
    <scope>NUCLEOTIDE SEQUENCE [LARGE SCALE GENOMIC DNA]</scope>
    <source>
        <strain evidence="7 8">PD1</strain>
    </source>
</reference>
<keyword evidence="2 5" id="KW-0479">Metal-binding</keyword>
<proteinExistence type="inferred from homology"/>
<dbReference type="SFLD" id="SFLDF00009">
    <property type="entry name" value="o-succinylbenzoate_synthase"/>
    <property type="match status" value="1"/>
</dbReference>
<dbReference type="EMBL" id="JANUCP010000004">
    <property type="protein sequence ID" value="MCS3919839.1"/>
    <property type="molecule type" value="Genomic_DNA"/>
</dbReference>